<feature type="region of interest" description="Disordered" evidence="1">
    <location>
        <begin position="45"/>
        <end position="94"/>
    </location>
</feature>
<evidence type="ECO:0000313" key="2">
    <source>
        <dbReference type="EMBL" id="CUX12312.1"/>
    </source>
</evidence>
<sequence>MRLPYAQSLRMVNTSLIHTGPAAVTTQIKAVIMVNTDGRSVDKRAARAKDSAAGRLPAGENTADFPLVPRQPSRAGQMPALLKRLSRKRRAPAF</sequence>
<feature type="compositionally biased region" description="Basic residues" evidence="1">
    <location>
        <begin position="84"/>
        <end position="94"/>
    </location>
</feature>
<dbReference type="EMBL" id="FBWH01000009">
    <property type="protein sequence ID" value="CUX12312.1"/>
    <property type="molecule type" value="Genomic_DNA"/>
</dbReference>
<evidence type="ECO:0000313" key="3">
    <source>
        <dbReference type="Proteomes" id="UP000191812"/>
    </source>
</evidence>
<organism evidence="2 3">
    <name type="scientific">Agrobacterium genomosp. 13 str. CFBP 6927</name>
    <dbReference type="NCBI Taxonomy" id="1183428"/>
    <lineage>
        <taxon>Bacteria</taxon>
        <taxon>Pseudomonadati</taxon>
        <taxon>Pseudomonadota</taxon>
        <taxon>Alphaproteobacteria</taxon>
        <taxon>Hyphomicrobiales</taxon>
        <taxon>Rhizobiaceae</taxon>
        <taxon>Rhizobium/Agrobacterium group</taxon>
        <taxon>Agrobacterium</taxon>
        <taxon>Agrobacterium tumefaciens complex</taxon>
    </lineage>
</organism>
<accession>A0ABM9VBP7</accession>
<keyword evidence="3" id="KW-1185">Reference proteome</keyword>
<protein>
    <submittedName>
        <fullName evidence="2">Uncharacterized protein</fullName>
    </submittedName>
</protein>
<dbReference type="Proteomes" id="UP000191812">
    <property type="component" value="Unassembled WGS sequence"/>
</dbReference>
<reference evidence="2 3" key="1">
    <citation type="submission" date="2016-01" db="EMBL/GenBank/DDBJ databases">
        <authorList>
            <person name="Regsiter A."/>
            <person name="william w."/>
        </authorList>
    </citation>
    <scope>NUCLEOTIDE SEQUENCE [LARGE SCALE GENOMIC DNA]</scope>
    <source>
        <strain evidence="2 3">CFBP 6927</strain>
    </source>
</reference>
<proteinExistence type="predicted"/>
<evidence type="ECO:0000256" key="1">
    <source>
        <dbReference type="SAM" id="MobiDB-lite"/>
    </source>
</evidence>
<gene>
    <name evidence="2" type="ORF">AGR13a_Cc170103</name>
</gene>
<comment type="caution">
    <text evidence="2">The sequence shown here is derived from an EMBL/GenBank/DDBJ whole genome shotgun (WGS) entry which is preliminary data.</text>
</comment>
<name>A0ABM9VBP7_9HYPH</name>